<reference evidence="2" key="1">
    <citation type="journal article" date="2013" name="Genome Announc.">
        <title>Genome Sequence of Halanaerobium saccharolyticum subsp. saccharolyticum Strain DSM 6643T, a Halophilic Hydrogen-Producing Bacterium.</title>
        <authorList>
            <person name="Kivisto A."/>
            <person name="Larjo A."/>
            <person name="Ciranna A."/>
            <person name="Santala V."/>
            <person name="Roos C."/>
            <person name="Karp M."/>
        </authorList>
    </citation>
    <scope>NUCLEOTIDE SEQUENCE [LARGE SCALE GENOMIC DNA]</scope>
    <source>
        <strain evidence="2">DSM 6643</strain>
    </source>
</reference>
<dbReference type="EMBL" id="CAUI01000021">
    <property type="protein sequence ID" value="CCU80075.1"/>
    <property type="molecule type" value="Genomic_DNA"/>
</dbReference>
<accession>M5E1A8</accession>
<organism evidence="1 2">
    <name type="scientific">Halanaerobium saccharolyticum subsp. saccharolyticum DSM 6643</name>
    <dbReference type="NCBI Taxonomy" id="1293054"/>
    <lineage>
        <taxon>Bacteria</taxon>
        <taxon>Bacillati</taxon>
        <taxon>Bacillota</taxon>
        <taxon>Clostridia</taxon>
        <taxon>Halanaerobiales</taxon>
        <taxon>Halanaerobiaceae</taxon>
        <taxon>Halanaerobium</taxon>
    </lineage>
</organism>
<dbReference type="eggNOG" id="ENOG502Z7R9">
    <property type="taxonomic scope" value="Bacteria"/>
</dbReference>
<dbReference type="AlphaFoldDB" id="M5E1A8"/>
<sequence length="310" mass="34175">MSLKIRKIISIFVLTVLVFTPFLKFSSVQAAGIIPLAELGEIETILYGSVSDKPILTRVDEVEETVYNAKQSGSIVERTEKLINDFLISSEKSPSLLFLYNTIEWSIRGELAGGNLIQRLNGLEEMVSGEVNQGPIKERIQQLYNLTIKGQEMPVKKVESRNNQLIRVQLLDKINSNTARRGEKVAYKVMEDVKVQNTLIIPKGSRGKLEITEIEEAGKMGKDGDIKIGFPQLETIDGSDLAVAIQKEAQQENESQKFAIGASVLGTAILGLPGVVAGYFVEGKDEEIPAGSEMYIQVTESKELYGVVIK</sequence>
<dbReference type="STRING" id="1293054.HSACCH_01831"/>
<gene>
    <name evidence="1" type="ORF">HSACCH_01831</name>
</gene>
<dbReference type="Proteomes" id="UP000012063">
    <property type="component" value="Unassembled WGS sequence"/>
</dbReference>
<dbReference type="RefSeq" id="WP_005489382.1">
    <property type="nucleotide sequence ID" value="NZ_CAUI01000021.1"/>
</dbReference>
<dbReference type="InParanoid" id="M5E1A8"/>
<evidence type="ECO:0000313" key="2">
    <source>
        <dbReference type="Proteomes" id="UP000012063"/>
    </source>
</evidence>
<proteinExistence type="predicted"/>
<keyword evidence="2" id="KW-1185">Reference proteome</keyword>
<evidence type="ECO:0000313" key="1">
    <source>
        <dbReference type="EMBL" id="CCU80075.1"/>
    </source>
</evidence>
<name>M5E1A8_9FIRM</name>
<dbReference type="OrthoDB" id="581815at2"/>
<protein>
    <submittedName>
        <fullName evidence="1">Uncharacterized protein</fullName>
    </submittedName>
</protein>
<comment type="caution">
    <text evidence="1">The sequence shown here is derived from an EMBL/GenBank/DDBJ whole genome shotgun (WGS) entry which is preliminary data.</text>
</comment>